<dbReference type="CDD" id="cd05237">
    <property type="entry name" value="UDP_invert_4-6DH_SDR_e"/>
    <property type="match status" value="1"/>
</dbReference>
<proteinExistence type="inferred from homology"/>
<evidence type="ECO:0000259" key="2">
    <source>
        <dbReference type="Pfam" id="PF02719"/>
    </source>
</evidence>
<dbReference type="SUPFAM" id="SSF53335">
    <property type="entry name" value="S-adenosyl-L-methionine-dependent methyltransferases"/>
    <property type="match status" value="1"/>
</dbReference>
<dbReference type="InterPro" id="IPR029063">
    <property type="entry name" value="SAM-dependent_MTases_sf"/>
</dbReference>
<dbReference type="InterPro" id="IPR036291">
    <property type="entry name" value="NAD(P)-bd_dom_sf"/>
</dbReference>
<dbReference type="Pfam" id="PF02719">
    <property type="entry name" value="Polysacc_synt_2"/>
    <property type="match status" value="1"/>
</dbReference>
<protein>
    <submittedName>
        <fullName evidence="3">NAD-dependent epimerase/dehydratase family protein</fullName>
    </submittedName>
</protein>
<evidence type="ECO:0000313" key="3">
    <source>
        <dbReference type="EMBL" id="MRZ57489.1"/>
    </source>
</evidence>
<dbReference type="EMBL" id="WKNE01000078">
    <property type="protein sequence ID" value="MRZ57489.1"/>
    <property type="molecule type" value="Genomic_DNA"/>
</dbReference>
<dbReference type="PANTHER" id="PTHR43318:SF1">
    <property type="entry name" value="POLYSACCHARIDE BIOSYNTHESIS PROTEIN EPSC-RELATED"/>
    <property type="match status" value="1"/>
</dbReference>
<evidence type="ECO:0000313" key="4">
    <source>
        <dbReference type="Proteomes" id="UP000432516"/>
    </source>
</evidence>
<dbReference type="InterPro" id="IPR003869">
    <property type="entry name" value="Polysac_CapD-like"/>
</dbReference>
<dbReference type="Gene3D" id="3.40.50.720">
    <property type="entry name" value="NAD(P)-binding Rossmann-like Domain"/>
    <property type="match status" value="2"/>
</dbReference>
<feature type="domain" description="Polysaccharide biosynthesis protein CapD-like" evidence="2">
    <location>
        <begin position="155"/>
        <end position="444"/>
    </location>
</feature>
<dbReference type="Proteomes" id="UP000432516">
    <property type="component" value="Unassembled WGS sequence"/>
</dbReference>
<comment type="similarity">
    <text evidence="1">Belongs to the polysaccharide synthase family.</text>
</comment>
<dbReference type="SUPFAM" id="SSF51735">
    <property type="entry name" value="NAD(P)-binding Rossmann-fold domains"/>
    <property type="match status" value="1"/>
</dbReference>
<organism evidence="3 4">
    <name type="scientific">Parabacteroides distasonis</name>
    <dbReference type="NCBI Taxonomy" id="823"/>
    <lineage>
        <taxon>Bacteria</taxon>
        <taxon>Pseudomonadati</taxon>
        <taxon>Bacteroidota</taxon>
        <taxon>Bacteroidia</taxon>
        <taxon>Bacteroidales</taxon>
        <taxon>Tannerellaceae</taxon>
        <taxon>Parabacteroides</taxon>
    </lineage>
</organism>
<accession>A0A7K0I4A9</accession>
<sequence length="496" mass="56355">MVLLQLGKKRKRVLVYGTGDESVMIASTATRHIFMQDYSITGFITFNKQKKNFRIAELPVYQIASREDLLKLVNRISLDGVLFPNLKTIQQEKERLIRFCEQISLRTLVVPEMEEVHNGAIKRSIRDIKIEDLLGREEIQINMQEIACLLENKVILVTGAAGSIGSEICRQLAHFPICKLICFDSAETPMHNLRLELEDKFPNLNFVPVIGDVRNGDRLDYVFRNWHPHIVFHAAAYKHVPLMEENPCEAVRVNVYGTRLVADAAVKYGVEKFVMISTDKAVNPTNIMGCSKRLAEIYVQSLSLAIIKGEVQGCTKFITTRFGNVLGSNGSVIPRFREQINNGGPVTVTHPEIIRYFMTIPEACRLVLEAGTMGNGGEIFVFDMGQPVKIADLARRMIELSGMKVGKDIEIEYTGLRPGEKLYEELLSHKENTKETLHKKIRIADVREYNYQDVTRCINLLSNLSLNVEIVDMVREMKGFVPEFKSQNSEFEKLDK</sequence>
<reference evidence="3 4" key="1">
    <citation type="journal article" date="2019" name="Nat. Med.">
        <title>A library of human gut bacterial isolates paired with longitudinal multiomics data enables mechanistic microbiome research.</title>
        <authorList>
            <person name="Poyet M."/>
            <person name="Groussin M."/>
            <person name="Gibbons S.M."/>
            <person name="Avila-Pacheco J."/>
            <person name="Jiang X."/>
            <person name="Kearney S.M."/>
            <person name="Perrotta A.R."/>
            <person name="Berdy B."/>
            <person name="Zhao S."/>
            <person name="Lieberman T.D."/>
            <person name="Swanson P.K."/>
            <person name="Smith M."/>
            <person name="Roesemann S."/>
            <person name="Alexander J.E."/>
            <person name="Rich S.A."/>
            <person name="Livny J."/>
            <person name="Vlamakis H."/>
            <person name="Clish C."/>
            <person name="Bullock K."/>
            <person name="Deik A."/>
            <person name="Scott J."/>
            <person name="Pierce K.A."/>
            <person name="Xavier R.J."/>
            <person name="Alm E.J."/>
        </authorList>
    </citation>
    <scope>NUCLEOTIDE SEQUENCE [LARGE SCALE GENOMIC DNA]</scope>
    <source>
        <strain evidence="3 4">BIOML-A2</strain>
    </source>
</reference>
<dbReference type="PANTHER" id="PTHR43318">
    <property type="entry name" value="UDP-N-ACETYLGLUCOSAMINE 4,6-DEHYDRATASE"/>
    <property type="match status" value="1"/>
</dbReference>
<gene>
    <name evidence="3" type="ORF">GKD68_22675</name>
</gene>
<name>A0A7K0I4A9_PARDI</name>
<comment type="caution">
    <text evidence="3">The sequence shown here is derived from an EMBL/GenBank/DDBJ whole genome shotgun (WGS) entry which is preliminary data.</text>
</comment>
<dbReference type="AlphaFoldDB" id="A0A7K0I4A9"/>
<evidence type="ECO:0000256" key="1">
    <source>
        <dbReference type="ARBA" id="ARBA00007430"/>
    </source>
</evidence>
<dbReference type="InterPro" id="IPR051203">
    <property type="entry name" value="Polysaccharide_Synthase-Rel"/>
</dbReference>